<dbReference type="SUPFAM" id="SSF103473">
    <property type="entry name" value="MFS general substrate transporter"/>
    <property type="match status" value="1"/>
</dbReference>
<dbReference type="EMBL" id="FMZE01000001">
    <property type="protein sequence ID" value="SDC31773.1"/>
    <property type="molecule type" value="Genomic_DNA"/>
</dbReference>
<dbReference type="CDD" id="cd17321">
    <property type="entry name" value="MFS_MMR_MDR_like"/>
    <property type="match status" value="1"/>
</dbReference>
<dbReference type="PROSITE" id="PS50850">
    <property type="entry name" value="MFS"/>
    <property type="match status" value="1"/>
</dbReference>
<protein>
    <submittedName>
        <fullName evidence="7">MFS transporter, DHA2 family, multidrug resistance protein</fullName>
    </submittedName>
</protein>
<keyword evidence="8" id="KW-1185">Reference proteome</keyword>
<keyword evidence="4" id="KW-0812">Transmembrane</keyword>
<dbReference type="OrthoDB" id="4172724at2"/>
<accession>A0A222VQ16</accession>
<dbReference type="Gene3D" id="1.20.1720.10">
    <property type="entry name" value="Multidrug resistance protein D"/>
    <property type="match status" value="1"/>
</dbReference>
<dbReference type="AlphaFoldDB" id="A0A222VQ16"/>
<dbReference type="Gene3D" id="1.20.1250.20">
    <property type="entry name" value="MFS general substrate transporter like domains"/>
    <property type="match status" value="1"/>
</dbReference>
<keyword evidence="5" id="KW-1133">Transmembrane helix</keyword>
<evidence type="ECO:0000313" key="8">
    <source>
        <dbReference type="Proteomes" id="UP000199494"/>
    </source>
</evidence>
<dbReference type="PANTHER" id="PTHR42718">
    <property type="entry name" value="MAJOR FACILITATOR SUPERFAMILY MULTIDRUG TRANSPORTER MFSC"/>
    <property type="match status" value="1"/>
</dbReference>
<name>A0A222VQ16_9PSEU</name>
<keyword evidence="6" id="KW-0472">Membrane</keyword>
<keyword evidence="3" id="KW-1003">Cell membrane</keyword>
<evidence type="ECO:0000256" key="3">
    <source>
        <dbReference type="ARBA" id="ARBA00022475"/>
    </source>
</evidence>
<gene>
    <name evidence="7" type="ORF">SAMN05421630_1011275</name>
</gene>
<evidence type="ECO:0000313" key="7">
    <source>
        <dbReference type="EMBL" id="SDC31773.1"/>
    </source>
</evidence>
<keyword evidence="2" id="KW-0813">Transport</keyword>
<evidence type="ECO:0000256" key="6">
    <source>
        <dbReference type="ARBA" id="ARBA00023136"/>
    </source>
</evidence>
<dbReference type="InterPro" id="IPR011701">
    <property type="entry name" value="MFS"/>
</dbReference>
<dbReference type="GO" id="GO:0022857">
    <property type="term" value="F:transmembrane transporter activity"/>
    <property type="evidence" value="ECO:0007669"/>
    <property type="project" value="InterPro"/>
</dbReference>
<sequence length="505" mass="50942">MDSTPPSRASARQWSALAVLLLPALLTSMDISVLFVAAPAITEALEPSATQWLWMMDSYGFVMAGLLITMGSLGDRVGRRKVLLVGSVLFGAASALVAFASSAELLIAGRVLLGIGAATLAPSTLSLVRDLFPDERQRRVAVGAWTTAFTGGAVAGPIVGGILLENFWWGSVFLINIPVMLMLLLVVPFLVPESARSSHAGFDLAGAATSLVAILALVFAVKNLTEHGLDATTVAVGVLGVLFLVVFLRGQRSATAPLIDVSLFRDAAFTAAVGSGLVVSFAAAGLGLLAFTFLQTVHDLGPLAAALHALPTFAGTFAGAVLGAGLAGKVRPGVLLCTGLLIGAAGFCVVGSLSPTTPVVVFIAGYTVLTLGVGIVGTLANSLVLGTAPAHRAGAAAGISETSNELGAALGIAALGTVSATVYKNGVGQELSFLPPEATETVTATVQAADVLAEPEAADVRSLAFDAFTSGVNVAAFSAAGVLAVVAVLAALALRRTKVPAGHSR</sequence>
<dbReference type="Proteomes" id="UP000199494">
    <property type="component" value="Unassembled WGS sequence"/>
</dbReference>
<dbReference type="STRING" id="530584.SAMN05421630_1011275"/>
<dbReference type="RefSeq" id="WP_091798298.1">
    <property type="nucleotide sequence ID" value="NZ_CP016353.1"/>
</dbReference>
<evidence type="ECO:0000256" key="5">
    <source>
        <dbReference type="ARBA" id="ARBA00022989"/>
    </source>
</evidence>
<evidence type="ECO:0000256" key="4">
    <source>
        <dbReference type="ARBA" id="ARBA00022692"/>
    </source>
</evidence>
<evidence type="ECO:0000256" key="1">
    <source>
        <dbReference type="ARBA" id="ARBA00004651"/>
    </source>
</evidence>
<dbReference type="GO" id="GO:0005886">
    <property type="term" value="C:plasma membrane"/>
    <property type="evidence" value="ECO:0007669"/>
    <property type="project" value="UniProtKB-SubCell"/>
</dbReference>
<evidence type="ECO:0000256" key="2">
    <source>
        <dbReference type="ARBA" id="ARBA00022448"/>
    </source>
</evidence>
<reference evidence="7 8" key="1">
    <citation type="submission" date="2016-10" db="EMBL/GenBank/DDBJ databases">
        <authorList>
            <person name="de Groot N.N."/>
        </authorList>
    </citation>
    <scope>NUCLEOTIDE SEQUENCE [LARGE SCALE GENOMIC DNA]</scope>
    <source>
        <strain evidence="7 8">CGMCC 4.5506</strain>
    </source>
</reference>
<organism evidence="7 8">
    <name type="scientific">Prauserella marina</name>
    <dbReference type="NCBI Taxonomy" id="530584"/>
    <lineage>
        <taxon>Bacteria</taxon>
        <taxon>Bacillati</taxon>
        <taxon>Actinomycetota</taxon>
        <taxon>Actinomycetes</taxon>
        <taxon>Pseudonocardiales</taxon>
        <taxon>Pseudonocardiaceae</taxon>
        <taxon>Prauserella</taxon>
    </lineage>
</organism>
<dbReference type="KEGG" id="pmad:BAY61_14475"/>
<dbReference type="InterPro" id="IPR036259">
    <property type="entry name" value="MFS_trans_sf"/>
</dbReference>
<comment type="subcellular location">
    <subcellularLocation>
        <location evidence="1">Cell membrane</location>
        <topology evidence="1">Multi-pass membrane protein</topology>
    </subcellularLocation>
</comment>
<dbReference type="Pfam" id="PF07690">
    <property type="entry name" value="MFS_1"/>
    <property type="match status" value="1"/>
</dbReference>
<dbReference type="PANTHER" id="PTHR42718:SF47">
    <property type="entry name" value="METHYL VIOLOGEN RESISTANCE PROTEIN SMVA"/>
    <property type="match status" value="1"/>
</dbReference>
<proteinExistence type="predicted"/>
<dbReference type="InterPro" id="IPR020846">
    <property type="entry name" value="MFS_dom"/>
</dbReference>